<dbReference type="SUPFAM" id="SSF53335">
    <property type="entry name" value="S-adenosyl-L-methionine-dependent methyltransferases"/>
    <property type="match status" value="1"/>
</dbReference>
<dbReference type="Gene3D" id="3.40.50.150">
    <property type="entry name" value="Vaccinia Virus protein VP39"/>
    <property type="match status" value="1"/>
</dbReference>
<dbReference type="OrthoDB" id="2013972at2759"/>
<feature type="domain" description="Methyltransferase" evidence="1">
    <location>
        <begin position="51"/>
        <end position="131"/>
    </location>
</feature>
<dbReference type="Pfam" id="PF13649">
    <property type="entry name" value="Methyltransf_25"/>
    <property type="match status" value="1"/>
</dbReference>
<dbReference type="InterPro" id="IPR041698">
    <property type="entry name" value="Methyltransf_25"/>
</dbReference>
<evidence type="ECO:0000313" key="2">
    <source>
        <dbReference type="EMBL" id="KAF9952398.1"/>
    </source>
</evidence>
<protein>
    <recommendedName>
        <fullName evidence="1">Methyltransferase domain-containing protein</fullName>
    </recommendedName>
</protein>
<keyword evidence="3" id="KW-1185">Reference proteome</keyword>
<dbReference type="AlphaFoldDB" id="A0A9P6IXH7"/>
<gene>
    <name evidence="2" type="ORF">BGZ70_000611</name>
</gene>
<evidence type="ECO:0000313" key="3">
    <source>
        <dbReference type="Proteomes" id="UP000738359"/>
    </source>
</evidence>
<comment type="caution">
    <text evidence="2">The sequence shown here is derived from an EMBL/GenBank/DDBJ whole genome shotgun (WGS) entry which is preliminary data.</text>
</comment>
<organism evidence="2 3">
    <name type="scientific">Mortierella alpina</name>
    <name type="common">Oleaginous fungus</name>
    <name type="synonym">Mortierella renispora</name>
    <dbReference type="NCBI Taxonomy" id="64518"/>
    <lineage>
        <taxon>Eukaryota</taxon>
        <taxon>Fungi</taxon>
        <taxon>Fungi incertae sedis</taxon>
        <taxon>Mucoromycota</taxon>
        <taxon>Mortierellomycotina</taxon>
        <taxon>Mortierellomycetes</taxon>
        <taxon>Mortierellales</taxon>
        <taxon>Mortierellaceae</taxon>
        <taxon>Mortierella</taxon>
    </lineage>
</organism>
<sequence>MERDNVSPDFQWLEGRRYHNTPGASYLLPNDIDEVDRLQLQGNYKSPLDKSKEMANEFPDATLTGIDMSAVFPTTIIPGNCRFMQHNILQRFPFPDNTFDFVYQRLLIAGLTPKDWPRVLSELERVTKPGGWIELVEVDGVGGNNGPYTAKIWNWVDRALATRGINCQVGRDPGLVSFMECAQIVNIKQDVLRLPTGHHGGKIGVLLKENEHSFWNAITPMIIHGAGVDQDEYEEAIRISAEEVEVYKSYHIFYVVTGQKRVST</sequence>
<reference evidence="2" key="1">
    <citation type="journal article" date="2020" name="Fungal Divers.">
        <title>Resolving the Mortierellaceae phylogeny through synthesis of multi-gene phylogenetics and phylogenomics.</title>
        <authorList>
            <person name="Vandepol N."/>
            <person name="Liber J."/>
            <person name="Desiro A."/>
            <person name="Na H."/>
            <person name="Kennedy M."/>
            <person name="Barry K."/>
            <person name="Grigoriev I.V."/>
            <person name="Miller A.N."/>
            <person name="O'Donnell K."/>
            <person name="Stajich J.E."/>
            <person name="Bonito G."/>
        </authorList>
    </citation>
    <scope>NUCLEOTIDE SEQUENCE</scope>
    <source>
        <strain evidence="2">CK1249</strain>
    </source>
</reference>
<dbReference type="Proteomes" id="UP000738359">
    <property type="component" value="Unassembled WGS sequence"/>
</dbReference>
<evidence type="ECO:0000259" key="1">
    <source>
        <dbReference type="Pfam" id="PF13649"/>
    </source>
</evidence>
<dbReference type="EMBL" id="JAAAHY010001122">
    <property type="protein sequence ID" value="KAF9952398.1"/>
    <property type="molecule type" value="Genomic_DNA"/>
</dbReference>
<accession>A0A9P6IXH7</accession>
<name>A0A9P6IXH7_MORAP</name>
<dbReference type="CDD" id="cd02440">
    <property type="entry name" value="AdoMet_MTases"/>
    <property type="match status" value="1"/>
</dbReference>
<proteinExistence type="predicted"/>
<dbReference type="InterPro" id="IPR029063">
    <property type="entry name" value="SAM-dependent_MTases_sf"/>
</dbReference>